<evidence type="ECO:0000256" key="1">
    <source>
        <dbReference type="SAM" id="MobiDB-lite"/>
    </source>
</evidence>
<dbReference type="Proteomes" id="UP000023435">
    <property type="component" value="Unassembled WGS sequence"/>
</dbReference>
<feature type="compositionally biased region" description="Basic residues" evidence="1">
    <location>
        <begin position="93"/>
        <end position="107"/>
    </location>
</feature>
<name>A0A120AHJ4_9GAMM</name>
<reference evidence="3 4" key="1">
    <citation type="journal article" date="2014" name="Genome Announc.">
        <title>Draft Genome Sequence of Lysobacter capsici AZ78, a Bacterium Antagonistic to Plant-Pathogenic Oomycetes.</title>
        <authorList>
            <person name="Puopolo G."/>
            <person name="Sonego P."/>
            <person name="Engelen K."/>
            <person name="Pertot I."/>
        </authorList>
    </citation>
    <scope>NUCLEOTIDE SEQUENCE [LARGE SCALE GENOMIC DNA]</scope>
    <source>
        <strain evidence="3 4">AZ78</strain>
    </source>
</reference>
<dbReference type="AlphaFoldDB" id="A0A120AHJ4"/>
<organism evidence="3 4">
    <name type="scientific">Lysobacter capsici AZ78</name>
    <dbReference type="NCBI Taxonomy" id="1444315"/>
    <lineage>
        <taxon>Bacteria</taxon>
        <taxon>Pseudomonadati</taxon>
        <taxon>Pseudomonadota</taxon>
        <taxon>Gammaproteobacteria</taxon>
        <taxon>Lysobacterales</taxon>
        <taxon>Lysobacteraceae</taxon>
        <taxon>Lysobacter</taxon>
    </lineage>
</organism>
<evidence type="ECO:0000313" key="3">
    <source>
        <dbReference type="EMBL" id="KWS06278.1"/>
    </source>
</evidence>
<feature type="transmembrane region" description="Helical" evidence="2">
    <location>
        <begin position="30"/>
        <end position="48"/>
    </location>
</feature>
<keyword evidence="2" id="KW-1133">Transmembrane helix</keyword>
<accession>A0A120AHJ4</accession>
<comment type="caution">
    <text evidence="3">The sequence shown here is derived from an EMBL/GenBank/DDBJ whole genome shotgun (WGS) entry which is preliminary data.</text>
</comment>
<evidence type="ECO:0000256" key="2">
    <source>
        <dbReference type="SAM" id="Phobius"/>
    </source>
</evidence>
<evidence type="ECO:0000313" key="4">
    <source>
        <dbReference type="Proteomes" id="UP000023435"/>
    </source>
</evidence>
<proteinExistence type="predicted"/>
<keyword evidence="2" id="KW-0812">Transmembrane</keyword>
<evidence type="ECO:0008006" key="5">
    <source>
        <dbReference type="Google" id="ProtNLM"/>
    </source>
</evidence>
<sequence>MTVTAADTRPTADQADFTQAGSVYADLDTALRYALAIGALLVLMLPAARGSQSAIGWLPMWLVAMPAMAWWALHRFRLPSWRRVAPAEAGQAVRRRRRGAVQARRRARPAVIARPLPRVA</sequence>
<feature type="transmembrane region" description="Helical" evidence="2">
    <location>
        <begin position="54"/>
        <end position="73"/>
    </location>
</feature>
<feature type="region of interest" description="Disordered" evidence="1">
    <location>
        <begin position="88"/>
        <end position="107"/>
    </location>
</feature>
<dbReference type="RefSeq" id="WP_051546665.1">
    <property type="nucleotide sequence ID" value="NZ_JAJA02000001.1"/>
</dbReference>
<keyword evidence="2" id="KW-0472">Membrane</keyword>
<keyword evidence="4" id="KW-1185">Reference proteome</keyword>
<gene>
    <name evidence="3" type="ORF">AZ78_3833</name>
</gene>
<dbReference type="EMBL" id="JAJA02000001">
    <property type="protein sequence ID" value="KWS06278.1"/>
    <property type="molecule type" value="Genomic_DNA"/>
</dbReference>
<protein>
    <recommendedName>
        <fullName evidence="5">Transmembrane protein</fullName>
    </recommendedName>
</protein>